<dbReference type="InterPro" id="IPR009057">
    <property type="entry name" value="Homeodomain-like_sf"/>
</dbReference>
<dbReference type="InterPro" id="IPR037923">
    <property type="entry name" value="HTH-like"/>
</dbReference>
<dbReference type="SMART" id="SM00342">
    <property type="entry name" value="HTH_ARAC"/>
    <property type="match status" value="1"/>
</dbReference>
<dbReference type="PROSITE" id="PS00041">
    <property type="entry name" value="HTH_ARAC_FAMILY_1"/>
    <property type="match status" value="1"/>
</dbReference>
<evidence type="ECO:0000256" key="1">
    <source>
        <dbReference type="ARBA" id="ARBA00023015"/>
    </source>
</evidence>
<dbReference type="InterPro" id="IPR014710">
    <property type="entry name" value="RmlC-like_jellyroll"/>
</dbReference>
<dbReference type="GO" id="GO:0043565">
    <property type="term" value="F:sequence-specific DNA binding"/>
    <property type="evidence" value="ECO:0007669"/>
    <property type="project" value="InterPro"/>
</dbReference>
<evidence type="ECO:0000313" key="7">
    <source>
        <dbReference type="Proteomes" id="UP000463857"/>
    </source>
</evidence>
<organism evidence="6 7">
    <name type="scientific">Epidermidibacterium keratini</name>
    <dbReference type="NCBI Taxonomy" id="1891644"/>
    <lineage>
        <taxon>Bacteria</taxon>
        <taxon>Bacillati</taxon>
        <taxon>Actinomycetota</taxon>
        <taxon>Actinomycetes</taxon>
        <taxon>Sporichthyales</taxon>
        <taxon>Sporichthyaceae</taxon>
        <taxon>Epidermidibacterium</taxon>
    </lineage>
</organism>
<reference evidence="6 7" key="1">
    <citation type="journal article" date="2018" name="Int. J. Syst. Evol. Microbiol.">
        <title>Epidermidibacterium keratini gen. nov., sp. nov., a member of the family Sporichthyaceae, isolated from keratin epidermis.</title>
        <authorList>
            <person name="Lee D.G."/>
            <person name="Trujillo M.E."/>
            <person name="Kang S."/>
            <person name="Nam J.J."/>
            <person name="Kim Y.J."/>
        </authorList>
    </citation>
    <scope>NUCLEOTIDE SEQUENCE [LARGE SCALE GENOMIC DNA]</scope>
    <source>
        <strain evidence="6 7">EPI-7</strain>
    </source>
</reference>
<dbReference type="PROSITE" id="PS01124">
    <property type="entry name" value="HTH_ARAC_FAMILY_2"/>
    <property type="match status" value="1"/>
</dbReference>
<keyword evidence="1" id="KW-0805">Transcription regulation</keyword>
<proteinExistence type="predicted"/>
<name>A0A7L4YM91_9ACTN</name>
<dbReference type="AlphaFoldDB" id="A0A7L4YM91"/>
<keyword evidence="4" id="KW-0804">Transcription</keyword>
<evidence type="ECO:0000313" key="6">
    <source>
        <dbReference type="EMBL" id="QHB99666.1"/>
    </source>
</evidence>
<evidence type="ECO:0000256" key="4">
    <source>
        <dbReference type="ARBA" id="ARBA00023163"/>
    </source>
</evidence>
<dbReference type="KEGG" id="eke:EK0264_04780"/>
<protein>
    <submittedName>
        <fullName evidence="6">Helix-turn-helix domain-containing protein</fullName>
    </submittedName>
</protein>
<dbReference type="Gene3D" id="1.10.10.60">
    <property type="entry name" value="Homeodomain-like"/>
    <property type="match status" value="2"/>
</dbReference>
<gene>
    <name evidence="6" type="ORF">EK0264_04780</name>
</gene>
<evidence type="ECO:0000256" key="3">
    <source>
        <dbReference type="ARBA" id="ARBA00023159"/>
    </source>
</evidence>
<dbReference type="Pfam" id="PF12833">
    <property type="entry name" value="HTH_18"/>
    <property type="match status" value="1"/>
</dbReference>
<dbReference type="OrthoDB" id="4381942at2"/>
<keyword evidence="7" id="KW-1185">Reference proteome</keyword>
<dbReference type="RefSeq" id="WP_159543453.1">
    <property type="nucleotide sequence ID" value="NZ_CP047156.1"/>
</dbReference>
<keyword evidence="2" id="KW-0238">DNA-binding</keyword>
<evidence type="ECO:0000259" key="5">
    <source>
        <dbReference type="PROSITE" id="PS01124"/>
    </source>
</evidence>
<dbReference type="PRINTS" id="PR00032">
    <property type="entry name" value="HTHARAC"/>
</dbReference>
<dbReference type="InterPro" id="IPR018060">
    <property type="entry name" value="HTH_AraC"/>
</dbReference>
<dbReference type="Proteomes" id="UP000463857">
    <property type="component" value="Chromosome"/>
</dbReference>
<sequence>MTTPEFWHDPSFPEVESRRSARENSCYRSHTHDRFAIGIIDEGRSEFIGRSGAPVVLEAGDVVFIPTGHLHQCNPVDGRWVYQMMLADEAWLRDEIWVDGESYAGAIQVHRDDETHEAFDAANAALYAGDDRETFAARLSRAFSLVGTGEVLEPAPDAGSAQSLRPVLEVLAEQVSDPRLDDLASMIGVSRFQLIRAVRSATGLTPIAWRNDARVARARAMLRGGEPISSVAYALGFADQSHFHRVFRDHVAATPGRYRH</sequence>
<dbReference type="InterPro" id="IPR003313">
    <property type="entry name" value="AraC-bd"/>
</dbReference>
<keyword evidence="3" id="KW-0010">Activator</keyword>
<dbReference type="InParanoid" id="A0A7L4YM91"/>
<dbReference type="Pfam" id="PF02311">
    <property type="entry name" value="AraC_binding"/>
    <property type="match status" value="1"/>
</dbReference>
<evidence type="ECO:0000256" key="2">
    <source>
        <dbReference type="ARBA" id="ARBA00023125"/>
    </source>
</evidence>
<dbReference type="Gene3D" id="2.60.120.10">
    <property type="entry name" value="Jelly Rolls"/>
    <property type="match status" value="1"/>
</dbReference>
<dbReference type="GO" id="GO:0003700">
    <property type="term" value="F:DNA-binding transcription factor activity"/>
    <property type="evidence" value="ECO:0007669"/>
    <property type="project" value="InterPro"/>
</dbReference>
<dbReference type="SUPFAM" id="SSF51215">
    <property type="entry name" value="Regulatory protein AraC"/>
    <property type="match status" value="1"/>
</dbReference>
<dbReference type="EMBL" id="CP047156">
    <property type="protein sequence ID" value="QHB99666.1"/>
    <property type="molecule type" value="Genomic_DNA"/>
</dbReference>
<accession>A0A7L4YM91</accession>
<dbReference type="PANTHER" id="PTHR46796">
    <property type="entry name" value="HTH-TYPE TRANSCRIPTIONAL ACTIVATOR RHAS-RELATED"/>
    <property type="match status" value="1"/>
</dbReference>
<dbReference type="PANTHER" id="PTHR46796:SF2">
    <property type="entry name" value="TRANSCRIPTIONAL REGULATORY PROTEIN"/>
    <property type="match status" value="1"/>
</dbReference>
<feature type="domain" description="HTH araC/xylS-type" evidence="5">
    <location>
        <begin position="165"/>
        <end position="260"/>
    </location>
</feature>
<dbReference type="InterPro" id="IPR050204">
    <property type="entry name" value="AraC_XylS_family_regulators"/>
</dbReference>
<dbReference type="InterPro" id="IPR020449">
    <property type="entry name" value="Tscrpt_reg_AraC-type_HTH"/>
</dbReference>
<dbReference type="InterPro" id="IPR018062">
    <property type="entry name" value="HTH_AraC-typ_CS"/>
</dbReference>
<dbReference type="SUPFAM" id="SSF46689">
    <property type="entry name" value="Homeodomain-like"/>
    <property type="match status" value="1"/>
</dbReference>